<name>A0A560LCN7_9BRAD</name>
<proteinExistence type="predicted"/>
<protein>
    <submittedName>
        <fullName evidence="1">Uncharacterized protein</fullName>
    </submittedName>
</protein>
<sequence length="79" mass="9205">MFFRLRRRGALSLRFANFQGAAFHRRRQFLCSWFVGRNAEYATGPRNKLTTLVYSFHAVPQLNSLMPNLDVDVAARTNR</sequence>
<keyword evidence="2" id="KW-1185">Reference proteome</keyword>
<evidence type="ECO:0000313" key="2">
    <source>
        <dbReference type="Proteomes" id="UP000321304"/>
    </source>
</evidence>
<accession>A0A560LCN7</accession>
<dbReference type="Proteomes" id="UP000321304">
    <property type="component" value="Unassembled WGS sequence"/>
</dbReference>
<dbReference type="EMBL" id="VITY01000011">
    <property type="protein sequence ID" value="TWB93067.1"/>
    <property type="molecule type" value="Genomic_DNA"/>
</dbReference>
<organism evidence="1 2">
    <name type="scientific">Bradyrhizobium macuxiense</name>
    <dbReference type="NCBI Taxonomy" id="1755647"/>
    <lineage>
        <taxon>Bacteria</taxon>
        <taxon>Pseudomonadati</taxon>
        <taxon>Pseudomonadota</taxon>
        <taxon>Alphaproteobacteria</taxon>
        <taxon>Hyphomicrobiales</taxon>
        <taxon>Nitrobacteraceae</taxon>
        <taxon>Bradyrhizobium</taxon>
    </lineage>
</organism>
<dbReference type="AlphaFoldDB" id="A0A560LCN7"/>
<gene>
    <name evidence="1" type="ORF">FBZ93_111106</name>
</gene>
<evidence type="ECO:0000313" key="1">
    <source>
        <dbReference type="EMBL" id="TWB93067.1"/>
    </source>
</evidence>
<reference evidence="1 2" key="1">
    <citation type="submission" date="2019-06" db="EMBL/GenBank/DDBJ databases">
        <title>Genomic Encyclopedia of Type Strains, Phase IV (KMG-V): Genome sequencing to study the core and pangenomes of soil and plant-associated prokaryotes.</title>
        <authorList>
            <person name="Whitman W."/>
        </authorList>
    </citation>
    <scope>NUCLEOTIDE SEQUENCE [LARGE SCALE GENOMIC DNA]</scope>
    <source>
        <strain evidence="1 2">BR 10355</strain>
    </source>
</reference>
<comment type="caution">
    <text evidence="1">The sequence shown here is derived from an EMBL/GenBank/DDBJ whole genome shotgun (WGS) entry which is preliminary data.</text>
</comment>